<dbReference type="EMBL" id="LAZR01000473">
    <property type="protein sequence ID" value="KKN67476.1"/>
    <property type="molecule type" value="Genomic_DNA"/>
</dbReference>
<sequence length="77" mass="9028">MCLVCNKTLHFCKCEDLEKRLDPAVDAGRFAYRYCKKCKKHYERCRCAHPAWGIKGADEEKILRPKRIIKLKNGSQN</sequence>
<organism evidence="1">
    <name type="scientific">marine sediment metagenome</name>
    <dbReference type="NCBI Taxonomy" id="412755"/>
    <lineage>
        <taxon>unclassified sequences</taxon>
        <taxon>metagenomes</taxon>
        <taxon>ecological metagenomes</taxon>
    </lineage>
</organism>
<evidence type="ECO:0000313" key="1">
    <source>
        <dbReference type="EMBL" id="KKN67476.1"/>
    </source>
</evidence>
<dbReference type="AlphaFoldDB" id="A0A0F9V1V1"/>
<comment type="caution">
    <text evidence="1">The sequence shown here is derived from an EMBL/GenBank/DDBJ whole genome shotgun (WGS) entry which is preliminary data.</text>
</comment>
<reference evidence="1" key="1">
    <citation type="journal article" date="2015" name="Nature">
        <title>Complex archaea that bridge the gap between prokaryotes and eukaryotes.</title>
        <authorList>
            <person name="Spang A."/>
            <person name="Saw J.H."/>
            <person name="Jorgensen S.L."/>
            <person name="Zaremba-Niedzwiedzka K."/>
            <person name="Martijn J."/>
            <person name="Lind A.E."/>
            <person name="van Eijk R."/>
            <person name="Schleper C."/>
            <person name="Guy L."/>
            <person name="Ettema T.J."/>
        </authorList>
    </citation>
    <scope>NUCLEOTIDE SEQUENCE</scope>
</reference>
<name>A0A0F9V1V1_9ZZZZ</name>
<proteinExistence type="predicted"/>
<accession>A0A0F9V1V1</accession>
<protein>
    <submittedName>
        <fullName evidence="1">Uncharacterized protein</fullName>
    </submittedName>
</protein>
<gene>
    <name evidence="1" type="ORF">LCGC14_0460730</name>
</gene>